<accession>A0A7S8HG49</accession>
<name>A0A7S8HG49_9BACI</name>
<dbReference type="Pfam" id="PF20074">
    <property type="entry name" value="DUF6470"/>
    <property type="match status" value="1"/>
</dbReference>
<dbReference type="InterPro" id="IPR045527">
    <property type="entry name" value="DUF6470"/>
</dbReference>
<dbReference type="KEGG" id="mcui:G8O30_11420"/>
<dbReference type="RefSeq" id="WP_239672183.1">
    <property type="nucleotide sequence ID" value="NZ_CP049742.1"/>
</dbReference>
<keyword evidence="2" id="KW-1185">Reference proteome</keyword>
<evidence type="ECO:0000313" key="2">
    <source>
        <dbReference type="Proteomes" id="UP000593626"/>
    </source>
</evidence>
<protein>
    <submittedName>
        <fullName evidence="1">Uncharacterized protein</fullName>
    </submittedName>
</protein>
<sequence length="196" mass="22009">MQLPQIRLQSTSAQIQLNRTAPVQRIEQPKAELDIQQPSAEMTINRKRATLTIDQSQARADLGFKTRTQVLEEFVQDGIQGLMEGIARNAQEGDELMMIENGGSPLADQPARNAFDPPAEFNIGWIPRAGGVKVSYDPGSVDIQWKVNKVINNSRPQKAIHDYTPGKIEVAMQRYNSLEIDFVNLRHVGVNYEQQI</sequence>
<dbReference type="EMBL" id="CP049742">
    <property type="protein sequence ID" value="QPC47513.1"/>
    <property type="molecule type" value="Genomic_DNA"/>
</dbReference>
<dbReference type="AlphaFoldDB" id="A0A7S8HG49"/>
<gene>
    <name evidence="1" type="ORF">G8O30_11420</name>
</gene>
<evidence type="ECO:0000313" key="1">
    <source>
        <dbReference type="EMBL" id="QPC47513.1"/>
    </source>
</evidence>
<proteinExistence type="predicted"/>
<reference evidence="1 2" key="1">
    <citation type="submission" date="2019-07" db="EMBL/GenBank/DDBJ databases">
        <title>Genome sequence of 2 isolates from Red Sea Mangroves.</title>
        <authorList>
            <person name="Sefrji F."/>
            <person name="Michoud G."/>
            <person name="Merlino G."/>
            <person name="Daffonchio D."/>
        </authorList>
    </citation>
    <scope>NUCLEOTIDE SEQUENCE [LARGE SCALE GENOMIC DNA]</scope>
    <source>
        <strain evidence="1 2">R1DC41</strain>
    </source>
</reference>
<dbReference type="Proteomes" id="UP000593626">
    <property type="component" value="Chromosome"/>
</dbReference>
<organism evidence="1 2">
    <name type="scientific">Mangrovibacillus cuniculi</name>
    <dbReference type="NCBI Taxonomy" id="2593652"/>
    <lineage>
        <taxon>Bacteria</taxon>
        <taxon>Bacillati</taxon>
        <taxon>Bacillota</taxon>
        <taxon>Bacilli</taxon>
        <taxon>Bacillales</taxon>
        <taxon>Bacillaceae</taxon>
        <taxon>Mangrovibacillus</taxon>
    </lineage>
</organism>